<keyword evidence="8" id="KW-0732">Signal</keyword>
<gene>
    <name evidence="10" type="ORF">CRP01_13665</name>
</gene>
<evidence type="ECO:0000313" key="10">
    <source>
        <dbReference type="EMBL" id="PHN06012.1"/>
    </source>
</evidence>
<comment type="subcellular location">
    <subcellularLocation>
        <location evidence="1 7">Cell outer membrane</location>
        <topology evidence="1 7">Multi-pass membrane protein</topology>
    </subcellularLocation>
</comment>
<dbReference type="Pfam" id="PF07715">
    <property type="entry name" value="Plug"/>
    <property type="match status" value="1"/>
</dbReference>
<evidence type="ECO:0000256" key="1">
    <source>
        <dbReference type="ARBA" id="ARBA00004571"/>
    </source>
</evidence>
<keyword evidence="2 7" id="KW-0813">Transport</keyword>
<dbReference type="PROSITE" id="PS52016">
    <property type="entry name" value="TONB_DEPENDENT_REC_3"/>
    <property type="match status" value="1"/>
</dbReference>
<keyword evidence="3 7" id="KW-1134">Transmembrane beta strand</keyword>
<comment type="similarity">
    <text evidence="7">Belongs to the TonB-dependent receptor family.</text>
</comment>
<evidence type="ECO:0000256" key="4">
    <source>
        <dbReference type="ARBA" id="ARBA00022692"/>
    </source>
</evidence>
<evidence type="ECO:0000256" key="3">
    <source>
        <dbReference type="ARBA" id="ARBA00022452"/>
    </source>
</evidence>
<accession>A0A2D0NBX5</accession>
<dbReference type="Proteomes" id="UP000223913">
    <property type="component" value="Unassembled WGS sequence"/>
</dbReference>
<dbReference type="OrthoDB" id="9803050at2"/>
<evidence type="ECO:0000256" key="6">
    <source>
        <dbReference type="ARBA" id="ARBA00023237"/>
    </source>
</evidence>
<evidence type="ECO:0000256" key="7">
    <source>
        <dbReference type="PROSITE-ProRule" id="PRU01360"/>
    </source>
</evidence>
<organism evidence="10 11">
    <name type="scientific">Flavilitoribacter nigricans (strain ATCC 23147 / DSM 23189 / NBRC 102662 / NCIMB 1420 / SS-2)</name>
    <name type="common">Lewinella nigricans</name>
    <dbReference type="NCBI Taxonomy" id="1122177"/>
    <lineage>
        <taxon>Bacteria</taxon>
        <taxon>Pseudomonadati</taxon>
        <taxon>Bacteroidota</taxon>
        <taxon>Saprospiria</taxon>
        <taxon>Saprospirales</taxon>
        <taxon>Lewinellaceae</taxon>
        <taxon>Flavilitoribacter</taxon>
    </lineage>
</organism>
<dbReference type="SUPFAM" id="SSF56935">
    <property type="entry name" value="Porins"/>
    <property type="match status" value="1"/>
</dbReference>
<keyword evidence="6 7" id="KW-0998">Cell outer membrane</keyword>
<protein>
    <recommendedName>
        <fullName evidence="9">TonB-dependent receptor plug domain-containing protein</fullName>
    </recommendedName>
</protein>
<sequence>MLPIIRSSVLFLFLLLTSAASAQEEATLSGHIRDAVSGEELIGANIYVLEAETGASTNAYGFYSLSLDPGNYRVVFSYLGYRSQTVPLSLGESRTFDLELEPEGVLMSEVEVKATAEDRQVESIEMSVDKLNAEQIRRIPQVLGEADLIRSIQLLPGVSTVGEGATGFNVRGGNIDQNLILLDEATVYNSSHLFGLFSVFNVDAIKDSKLYKGGIPAKYGGRLSSVLDVRQRDGNRKKFAATGGIGAIASRLTLEGPIQKDKSSYMIAGRSSYGHLFLKFNPNLRDNIVYFYDLNAKANFTLGEKDRLYLSGYFGRDVFNFSDDFASDWGNASASLRWNHLFSDKLFSNFTAIYSDYDYAFGVPEGAQAFDWNARINNYLVKGDFSYYLSPKSQLDFGGEANFYRFHPGRASGLGQGSIFNEIEIPHKYALETALYASFEHQPLRNLTLQYGLRFSAFTRLGKGDILLYENGVPSSPEAVIDTVTYDSWEKIISFSAPEPRFSANYLINDQNSVKLSYNRMQQYIQLVSNTTAATPIDIWTPSDPYIDPATVDQVALGYFRNFGQNVYEVSAEVFYKKFRNLMDYKDGAELLLSDHLETELLSGDGRAYGLELSLRKTAGAVSGWISYTLSRSERKVPGINEDEYYPSNYDKTHDLSVTASWKVNEKWNLSSSFAFATGRPVTYPASRYEYDGITVPHYGERNAHRIPSYHRMDIGVQYTPNKDPDKRWKGTWEFGAYNVYARRNAYSIFFRQNEDNPLQTEAVRFSVFGSVLPYVTYNFSF</sequence>
<feature type="chain" id="PRO_5013130259" description="TonB-dependent receptor plug domain-containing protein" evidence="8">
    <location>
        <begin position="23"/>
        <end position="782"/>
    </location>
</feature>
<dbReference type="InterPro" id="IPR008969">
    <property type="entry name" value="CarboxyPept-like_regulatory"/>
</dbReference>
<keyword evidence="5 7" id="KW-0472">Membrane</keyword>
<dbReference type="InterPro" id="IPR037066">
    <property type="entry name" value="Plug_dom_sf"/>
</dbReference>
<dbReference type="EMBL" id="PDUD01000019">
    <property type="protein sequence ID" value="PHN06012.1"/>
    <property type="molecule type" value="Genomic_DNA"/>
</dbReference>
<dbReference type="Gene3D" id="2.60.40.1120">
    <property type="entry name" value="Carboxypeptidase-like, regulatory domain"/>
    <property type="match status" value="1"/>
</dbReference>
<dbReference type="InterPro" id="IPR036942">
    <property type="entry name" value="Beta-barrel_TonB_sf"/>
</dbReference>
<reference evidence="10 11" key="1">
    <citation type="submission" date="2017-10" db="EMBL/GenBank/DDBJ databases">
        <title>The draft genome sequence of Lewinella nigricans NBRC 102662.</title>
        <authorList>
            <person name="Wang K."/>
        </authorList>
    </citation>
    <scope>NUCLEOTIDE SEQUENCE [LARGE SCALE GENOMIC DNA]</scope>
    <source>
        <strain evidence="10 11">NBRC 102662</strain>
    </source>
</reference>
<evidence type="ECO:0000259" key="9">
    <source>
        <dbReference type="Pfam" id="PF07715"/>
    </source>
</evidence>
<dbReference type="RefSeq" id="WP_099150605.1">
    <property type="nucleotide sequence ID" value="NZ_PDUD01000019.1"/>
</dbReference>
<name>A0A2D0NBX5_FLAN2</name>
<evidence type="ECO:0000256" key="8">
    <source>
        <dbReference type="SAM" id="SignalP"/>
    </source>
</evidence>
<keyword evidence="4 7" id="KW-0812">Transmembrane</keyword>
<feature type="domain" description="TonB-dependent receptor plug" evidence="9">
    <location>
        <begin position="122"/>
        <end position="222"/>
    </location>
</feature>
<dbReference type="Gene3D" id="2.40.170.20">
    <property type="entry name" value="TonB-dependent receptor, beta-barrel domain"/>
    <property type="match status" value="1"/>
</dbReference>
<dbReference type="Pfam" id="PF13715">
    <property type="entry name" value="CarbopepD_reg_2"/>
    <property type="match status" value="1"/>
</dbReference>
<dbReference type="Gene3D" id="2.170.130.10">
    <property type="entry name" value="TonB-dependent receptor, plug domain"/>
    <property type="match status" value="1"/>
</dbReference>
<dbReference type="AlphaFoldDB" id="A0A2D0NBX5"/>
<dbReference type="SUPFAM" id="SSF49464">
    <property type="entry name" value="Carboxypeptidase regulatory domain-like"/>
    <property type="match status" value="1"/>
</dbReference>
<dbReference type="GO" id="GO:0009279">
    <property type="term" value="C:cell outer membrane"/>
    <property type="evidence" value="ECO:0007669"/>
    <property type="project" value="UniProtKB-SubCell"/>
</dbReference>
<comment type="caution">
    <text evidence="10">The sequence shown here is derived from an EMBL/GenBank/DDBJ whole genome shotgun (WGS) entry which is preliminary data.</text>
</comment>
<proteinExistence type="inferred from homology"/>
<dbReference type="InterPro" id="IPR039426">
    <property type="entry name" value="TonB-dep_rcpt-like"/>
</dbReference>
<evidence type="ECO:0000313" key="11">
    <source>
        <dbReference type="Proteomes" id="UP000223913"/>
    </source>
</evidence>
<evidence type="ECO:0000256" key="2">
    <source>
        <dbReference type="ARBA" id="ARBA00022448"/>
    </source>
</evidence>
<dbReference type="InterPro" id="IPR012910">
    <property type="entry name" value="Plug_dom"/>
</dbReference>
<keyword evidence="11" id="KW-1185">Reference proteome</keyword>
<evidence type="ECO:0000256" key="5">
    <source>
        <dbReference type="ARBA" id="ARBA00023136"/>
    </source>
</evidence>
<feature type="signal peptide" evidence="8">
    <location>
        <begin position="1"/>
        <end position="22"/>
    </location>
</feature>